<keyword evidence="2" id="KW-1185">Reference proteome</keyword>
<organism evidence="1 2">
    <name type="scientific">Spongiibacter pelagi</name>
    <dbReference type="NCBI Taxonomy" id="2760804"/>
    <lineage>
        <taxon>Bacteria</taxon>
        <taxon>Pseudomonadati</taxon>
        <taxon>Pseudomonadota</taxon>
        <taxon>Gammaproteobacteria</taxon>
        <taxon>Cellvibrionales</taxon>
        <taxon>Spongiibacteraceae</taxon>
        <taxon>Spongiibacter</taxon>
    </lineage>
</organism>
<dbReference type="EMBL" id="JACXLD010000003">
    <property type="protein sequence ID" value="MBD2858655.1"/>
    <property type="molecule type" value="Genomic_DNA"/>
</dbReference>
<evidence type="ECO:0000313" key="1">
    <source>
        <dbReference type="EMBL" id="MBD2858655.1"/>
    </source>
</evidence>
<dbReference type="InterPro" id="IPR011322">
    <property type="entry name" value="N-reg_PII-like_a/b"/>
</dbReference>
<dbReference type="Proteomes" id="UP000610558">
    <property type="component" value="Unassembled WGS sequence"/>
</dbReference>
<accession>A0A927C382</accession>
<dbReference type="Gene3D" id="3.30.70.120">
    <property type="match status" value="1"/>
</dbReference>
<sequence length="97" mass="10771">MSMSQLLVLNIPPELEDELVDYLLGIEALSGFTSYPVRGHGEQRRLSIAEQVTGRRKRVQFELILSAPALTTLLEGLSSVGTDIYYWYQDVAGSGHC</sequence>
<dbReference type="RefSeq" id="WP_190763741.1">
    <property type="nucleotide sequence ID" value="NZ_JACXLD010000003.1"/>
</dbReference>
<dbReference type="Pfam" id="PF11582">
    <property type="entry name" value="DUF3240"/>
    <property type="match status" value="1"/>
</dbReference>
<evidence type="ECO:0000313" key="2">
    <source>
        <dbReference type="Proteomes" id="UP000610558"/>
    </source>
</evidence>
<reference evidence="1" key="1">
    <citation type="submission" date="2020-09" db="EMBL/GenBank/DDBJ databases">
        <authorList>
            <person name="Yoon J.-W."/>
        </authorList>
    </citation>
    <scope>NUCLEOTIDE SEQUENCE</scope>
    <source>
        <strain evidence="1">KMU-158</strain>
    </source>
</reference>
<protein>
    <submittedName>
        <fullName evidence="1">DUF3240 family protein</fullName>
    </submittedName>
</protein>
<name>A0A927C382_9GAMM</name>
<gene>
    <name evidence="1" type="ORF">IB286_06490</name>
</gene>
<comment type="caution">
    <text evidence="1">The sequence shown here is derived from an EMBL/GenBank/DDBJ whole genome shotgun (WGS) entry which is preliminary data.</text>
</comment>
<dbReference type="AlphaFoldDB" id="A0A927C382"/>
<proteinExistence type="predicted"/>
<dbReference type="SUPFAM" id="SSF54913">
    <property type="entry name" value="GlnB-like"/>
    <property type="match status" value="1"/>
</dbReference>
<dbReference type="InterPro" id="IPR015867">
    <property type="entry name" value="N-reg_PII/ATP_PRibTrfase_C"/>
</dbReference>
<dbReference type="InterPro" id="IPR021634">
    <property type="entry name" value="DUF3240"/>
</dbReference>